<evidence type="ECO:0000259" key="4">
    <source>
        <dbReference type="Pfam" id="PF00724"/>
    </source>
</evidence>
<dbReference type="GO" id="GO:0010181">
    <property type="term" value="F:FMN binding"/>
    <property type="evidence" value="ECO:0007669"/>
    <property type="project" value="InterPro"/>
</dbReference>
<dbReference type="STRING" id="1121013.GCA_000426365_02716"/>
<dbReference type="InterPro" id="IPR045247">
    <property type="entry name" value="Oye-like"/>
</dbReference>
<organism evidence="5 6">
    <name type="scientific">Arenimonas composti TR7-09 = DSM 18010</name>
    <dbReference type="NCBI Taxonomy" id="1121013"/>
    <lineage>
        <taxon>Bacteria</taxon>
        <taxon>Pseudomonadati</taxon>
        <taxon>Pseudomonadota</taxon>
        <taxon>Gammaproteobacteria</taxon>
        <taxon>Lysobacterales</taxon>
        <taxon>Lysobacteraceae</taxon>
        <taxon>Arenimonas</taxon>
    </lineage>
</organism>
<comment type="similarity">
    <text evidence="2">Belongs to the NADH:flavin oxidoreductase/NADH oxidase family.</text>
</comment>
<dbReference type="GO" id="GO:0016628">
    <property type="term" value="F:oxidoreductase activity, acting on the CH-CH group of donors, NAD or NADP as acceptor"/>
    <property type="evidence" value="ECO:0007669"/>
    <property type="project" value="UniProtKB-ARBA"/>
</dbReference>
<gene>
    <name evidence="5" type="ORF">P873_13660</name>
</gene>
<dbReference type="FunFam" id="3.20.20.70:FF:000059">
    <property type="entry name" value="N-ethylmaleimide reductase, FMN-linked"/>
    <property type="match status" value="1"/>
</dbReference>
<evidence type="ECO:0000313" key="5">
    <source>
        <dbReference type="EMBL" id="KFN48698.1"/>
    </source>
</evidence>
<reference evidence="5 6" key="1">
    <citation type="submission" date="2013-09" db="EMBL/GenBank/DDBJ databases">
        <title>Genome sequencing of Arenimonas composti.</title>
        <authorList>
            <person name="Chen F."/>
            <person name="Wang G."/>
        </authorList>
    </citation>
    <scope>NUCLEOTIDE SEQUENCE [LARGE SCALE GENOMIC DNA]</scope>
    <source>
        <strain evidence="5 6">TR7-09</strain>
    </source>
</reference>
<keyword evidence="6" id="KW-1185">Reference proteome</keyword>
<keyword evidence="3" id="KW-0560">Oxidoreductase</keyword>
<comment type="cofactor">
    <cofactor evidence="1">
        <name>FMN</name>
        <dbReference type="ChEBI" id="CHEBI:58210"/>
    </cofactor>
</comment>
<sequence>MNALYTPLSSPALRLKNRIAMAPMTRSRALGNVPNALMATYYGQRNEAGLIISEGTSPSPDGLGYAREPGAFSAEQLVGWAAVAAAVQAGGAKFFIQLMHTGRIAHPANLPAGSAVIAPSAVAAAGEIWTDTAGMQPHPLPKAMDAADLARVRDEFAASAARLVAAGVDGVELHAANGYLLNQFLNPRSNRRDDAYGGSADNRRRYLLEVVDATIAAVGAERVGVRLSPFNGYNDLEAGFDGERGEFLDTVAALAARDIGYLHLGGGTVAGELLDAVRARFPGLLIVNGGYDAAKAEDVLARGVADIVAFGAPFVANPDLPTRLRAGAPLAALDPATLYSADAKGYTDWPRLEAVAA</sequence>
<dbReference type="RefSeq" id="WP_026817596.1">
    <property type="nucleotide sequence ID" value="NZ_AUFF01000012.1"/>
</dbReference>
<dbReference type="EMBL" id="AWXU01000049">
    <property type="protein sequence ID" value="KFN48698.1"/>
    <property type="molecule type" value="Genomic_DNA"/>
</dbReference>
<dbReference type="CDD" id="cd02933">
    <property type="entry name" value="OYE_like_FMN"/>
    <property type="match status" value="1"/>
</dbReference>
<feature type="domain" description="NADH:flavin oxidoreductase/NADH oxidase N-terminal" evidence="4">
    <location>
        <begin position="4"/>
        <end position="329"/>
    </location>
</feature>
<dbReference type="PANTHER" id="PTHR22893">
    <property type="entry name" value="NADH OXIDOREDUCTASE-RELATED"/>
    <property type="match status" value="1"/>
</dbReference>
<dbReference type="Gene3D" id="3.20.20.70">
    <property type="entry name" value="Aldolase class I"/>
    <property type="match status" value="1"/>
</dbReference>
<protein>
    <recommendedName>
        <fullName evidence="4">NADH:flavin oxidoreductase/NADH oxidase N-terminal domain-containing protein</fullName>
    </recommendedName>
</protein>
<dbReference type="InterPro" id="IPR013785">
    <property type="entry name" value="Aldolase_TIM"/>
</dbReference>
<dbReference type="SUPFAM" id="SSF51395">
    <property type="entry name" value="FMN-linked oxidoreductases"/>
    <property type="match status" value="1"/>
</dbReference>
<dbReference type="Proteomes" id="UP000029391">
    <property type="component" value="Unassembled WGS sequence"/>
</dbReference>
<evidence type="ECO:0000313" key="6">
    <source>
        <dbReference type="Proteomes" id="UP000029391"/>
    </source>
</evidence>
<evidence type="ECO:0000256" key="3">
    <source>
        <dbReference type="ARBA" id="ARBA00023002"/>
    </source>
</evidence>
<dbReference type="eggNOG" id="COG1902">
    <property type="taxonomic scope" value="Bacteria"/>
</dbReference>
<dbReference type="AlphaFoldDB" id="A0A091B7Q5"/>
<dbReference type="PANTHER" id="PTHR22893:SF91">
    <property type="entry name" value="NADPH DEHYDROGENASE 2-RELATED"/>
    <property type="match status" value="1"/>
</dbReference>
<comment type="caution">
    <text evidence="5">The sequence shown here is derived from an EMBL/GenBank/DDBJ whole genome shotgun (WGS) entry which is preliminary data.</text>
</comment>
<accession>A0A091B7Q5</accession>
<dbReference type="GO" id="GO:0005829">
    <property type="term" value="C:cytosol"/>
    <property type="evidence" value="ECO:0007669"/>
    <property type="project" value="TreeGrafter"/>
</dbReference>
<name>A0A091B7Q5_9GAMM</name>
<dbReference type="InterPro" id="IPR001155">
    <property type="entry name" value="OxRdtase_FMN_N"/>
</dbReference>
<proteinExistence type="inferred from homology"/>
<evidence type="ECO:0000256" key="2">
    <source>
        <dbReference type="ARBA" id="ARBA00005979"/>
    </source>
</evidence>
<evidence type="ECO:0000256" key="1">
    <source>
        <dbReference type="ARBA" id="ARBA00001917"/>
    </source>
</evidence>
<dbReference type="OrthoDB" id="8523426at2"/>
<dbReference type="Pfam" id="PF00724">
    <property type="entry name" value="Oxidored_FMN"/>
    <property type="match status" value="1"/>
</dbReference>